<protein>
    <submittedName>
        <fullName evidence="2">Uncharacterized protein</fullName>
    </submittedName>
</protein>
<reference evidence="2" key="1">
    <citation type="submission" date="2021-11" db="EMBL/GenBank/DDBJ databases">
        <authorList>
            <person name="Schell T."/>
        </authorList>
    </citation>
    <scope>NUCLEOTIDE SEQUENCE</scope>
    <source>
        <strain evidence="2">M5</strain>
    </source>
</reference>
<feature type="transmembrane region" description="Helical" evidence="1">
    <location>
        <begin position="277"/>
        <end position="297"/>
    </location>
</feature>
<keyword evidence="1" id="KW-1133">Transmembrane helix</keyword>
<dbReference type="EMBL" id="CAKKLH010000328">
    <property type="protein sequence ID" value="CAH0112605.1"/>
    <property type="molecule type" value="Genomic_DNA"/>
</dbReference>
<keyword evidence="1" id="KW-0812">Transmembrane</keyword>
<evidence type="ECO:0000313" key="2">
    <source>
        <dbReference type="EMBL" id="CAH0112605.1"/>
    </source>
</evidence>
<keyword evidence="1" id="KW-0472">Membrane</keyword>
<feature type="transmembrane region" description="Helical" evidence="1">
    <location>
        <begin position="138"/>
        <end position="157"/>
    </location>
</feature>
<feature type="transmembrane region" description="Helical" evidence="1">
    <location>
        <begin position="60"/>
        <end position="87"/>
    </location>
</feature>
<sequence length="356" mass="39898">MEALPDSEIPTEMDSSALLLLAEGFVLLLSLLRIFVVSLVLAVNIIALRRCSSRTSKCHCLYLYVSDSVKICSVVYISSWIPFLLYSMLNGRWLLIDKQIFCLIQNYMTNAVLLVLLAMAALTTLSKTQGGRKMSPKSAAGLTLAAWILPQFAYFVILTTLENAAVHNNQDFYLLDDLLGTTERTTLTTGIRYTVGFTICGHSLCRMALTQYTLQYMVIILPICFICGIVYARNKRRLPLTQPNYRYSEQLTQDKEIATNDCENCSCGRGITSALEIILAGIVLWLLLIRPMIVFIWSPEHLFDLGSHILLSITAVFTPILPQKKSKCNVKIFRIDPLTADSRASKEYSHDKEGAT</sequence>
<evidence type="ECO:0000256" key="1">
    <source>
        <dbReference type="SAM" id="Phobius"/>
    </source>
</evidence>
<dbReference type="AlphaFoldDB" id="A0A8J2S453"/>
<comment type="caution">
    <text evidence="2">The sequence shown here is derived from an EMBL/GenBank/DDBJ whole genome shotgun (WGS) entry which is preliminary data.</text>
</comment>
<proteinExistence type="predicted"/>
<feature type="transmembrane region" description="Helical" evidence="1">
    <location>
        <begin position="20"/>
        <end position="48"/>
    </location>
</feature>
<keyword evidence="3" id="KW-1185">Reference proteome</keyword>
<accession>A0A8J2S453</accession>
<name>A0A8J2S453_9CRUS</name>
<dbReference type="Proteomes" id="UP000789390">
    <property type="component" value="Unassembled WGS sequence"/>
</dbReference>
<evidence type="ECO:0000313" key="3">
    <source>
        <dbReference type="Proteomes" id="UP000789390"/>
    </source>
</evidence>
<feature type="transmembrane region" description="Helical" evidence="1">
    <location>
        <begin position="107"/>
        <end position="126"/>
    </location>
</feature>
<feature type="transmembrane region" description="Helical" evidence="1">
    <location>
        <begin position="214"/>
        <end position="232"/>
    </location>
</feature>
<feature type="transmembrane region" description="Helical" evidence="1">
    <location>
        <begin position="303"/>
        <end position="321"/>
    </location>
</feature>
<dbReference type="OrthoDB" id="242910at2759"/>
<gene>
    <name evidence="2" type="ORF">DGAL_LOCUS16341</name>
</gene>
<organism evidence="2 3">
    <name type="scientific">Daphnia galeata</name>
    <dbReference type="NCBI Taxonomy" id="27404"/>
    <lineage>
        <taxon>Eukaryota</taxon>
        <taxon>Metazoa</taxon>
        <taxon>Ecdysozoa</taxon>
        <taxon>Arthropoda</taxon>
        <taxon>Crustacea</taxon>
        <taxon>Branchiopoda</taxon>
        <taxon>Diplostraca</taxon>
        <taxon>Cladocera</taxon>
        <taxon>Anomopoda</taxon>
        <taxon>Daphniidae</taxon>
        <taxon>Daphnia</taxon>
    </lineage>
</organism>